<evidence type="ECO:0008006" key="6">
    <source>
        <dbReference type="Google" id="ProtNLM"/>
    </source>
</evidence>
<reference evidence="4" key="1">
    <citation type="submission" date="2015-04" db="UniProtKB">
        <authorList>
            <consortium name="EnsemblPlants"/>
        </authorList>
    </citation>
    <scope>IDENTIFICATION</scope>
</reference>
<dbReference type="EnsemblPlants" id="OMERI02G15640.1">
    <property type="protein sequence ID" value="OMERI02G15640.1"/>
    <property type="gene ID" value="OMERI02G15640"/>
</dbReference>
<dbReference type="InterPro" id="IPR008949">
    <property type="entry name" value="Isoprenoid_synthase_dom_sf"/>
</dbReference>
<evidence type="ECO:0000313" key="5">
    <source>
        <dbReference type="Proteomes" id="UP000008021"/>
    </source>
</evidence>
<dbReference type="Pfam" id="PF01397">
    <property type="entry name" value="Terpene_synth"/>
    <property type="match status" value="1"/>
</dbReference>
<evidence type="ECO:0000259" key="2">
    <source>
        <dbReference type="Pfam" id="PF01397"/>
    </source>
</evidence>
<dbReference type="AlphaFoldDB" id="A0A0E0CK60"/>
<dbReference type="Gene3D" id="1.50.10.130">
    <property type="entry name" value="Terpene synthase, N-terminal domain"/>
    <property type="match status" value="1"/>
</dbReference>
<dbReference type="SUPFAM" id="SSF48576">
    <property type="entry name" value="Terpenoid synthases"/>
    <property type="match status" value="1"/>
</dbReference>
<dbReference type="InterPro" id="IPR001906">
    <property type="entry name" value="Terpene_synth_N"/>
</dbReference>
<feature type="domain" description="Terpene synthase metal-binding" evidence="3">
    <location>
        <begin position="141"/>
        <end position="167"/>
    </location>
</feature>
<dbReference type="SUPFAM" id="SSF48239">
    <property type="entry name" value="Terpenoid cyclases/Protein prenyltransferases"/>
    <property type="match status" value="1"/>
</dbReference>
<dbReference type="Proteomes" id="UP000008021">
    <property type="component" value="Chromosome 2"/>
</dbReference>
<accession>A0A0E0CK60</accession>
<dbReference type="Pfam" id="PF03936">
    <property type="entry name" value="Terpene_synth_C"/>
    <property type="match status" value="2"/>
</dbReference>
<reference evidence="4" key="2">
    <citation type="submission" date="2018-05" db="EMBL/GenBank/DDBJ databases">
        <title>OmerRS3 (Oryza meridionalis Reference Sequence Version 3).</title>
        <authorList>
            <person name="Zhang J."/>
            <person name="Kudrna D."/>
            <person name="Lee S."/>
            <person name="Talag J."/>
            <person name="Welchert J."/>
            <person name="Wing R.A."/>
        </authorList>
    </citation>
    <scope>NUCLEOTIDE SEQUENCE [LARGE SCALE GENOMIC DNA]</scope>
    <source>
        <strain evidence="4">cv. OR44</strain>
    </source>
</reference>
<dbReference type="eggNOG" id="ENOG502QUCN">
    <property type="taxonomic scope" value="Eukaryota"/>
</dbReference>
<sequence>MDHTLCGFIFSVNIDTEFLQFRDEDGIFEAEDARDQLSLYNVAHLTTHGEGILDEAISFTKRELRSLMPKVVEGSLAHDINSALEITLPRRVRIYEAKYFMCTYEKGASVNEMIMELAKMSYNIMQIHHQQELKIITRWWKDLQLKTRLSFARDRLVECYFWIAGTVDLVRAYNKEVKWREEGYIPGTIEEHLQVSARSGACHLLSCTSFVGMDDIVSKDCFDWHERLTLHVASTIDSCMKEHNIDIEMVYEKIHLLIEESWKDFNGEWLDSVVLNQYN</sequence>
<proteinExistence type="predicted"/>
<organism evidence="4">
    <name type="scientific">Oryza meridionalis</name>
    <dbReference type="NCBI Taxonomy" id="40149"/>
    <lineage>
        <taxon>Eukaryota</taxon>
        <taxon>Viridiplantae</taxon>
        <taxon>Streptophyta</taxon>
        <taxon>Embryophyta</taxon>
        <taxon>Tracheophyta</taxon>
        <taxon>Spermatophyta</taxon>
        <taxon>Magnoliopsida</taxon>
        <taxon>Liliopsida</taxon>
        <taxon>Poales</taxon>
        <taxon>Poaceae</taxon>
        <taxon>BOP clade</taxon>
        <taxon>Oryzoideae</taxon>
        <taxon>Oryzeae</taxon>
        <taxon>Oryzinae</taxon>
        <taxon>Oryza</taxon>
    </lineage>
</organism>
<dbReference type="HOGENOM" id="CLU_003125_1_0_1"/>
<dbReference type="GO" id="GO:0016114">
    <property type="term" value="P:terpenoid biosynthetic process"/>
    <property type="evidence" value="ECO:0007669"/>
    <property type="project" value="InterPro"/>
</dbReference>
<feature type="domain" description="Terpene synthase metal-binding" evidence="3">
    <location>
        <begin position="168"/>
        <end position="226"/>
    </location>
</feature>
<name>A0A0E0CK60_9ORYZ</name>
<dbReference type="InterPro" id="IPR005630">
    <property type="entry name" value="Terpene_synthase_metal-bd"/>
</dbReference>
<dbReference type="InterPro" id="IPR036965">
    <property type="entry name" value="Terpene_synth_N_sf"/>
</dbReference>
<dbReference type="GO" id="GO:0000287">
    <property type="term" value="F:magnesium ion binding"/>
    <property type="evidence" value="ECO:0007669"/>
    <property type="project" value="InterPro"/>
</dbReference>
<keyword evidence="5" id="KW-1185">Reference proteome</keyword>
<dbReference type="PANTHER" id="PTHR31225:SF228">
    <property type="entry name" value="ALPHA-TERPINEOL SYNTHASE, CHLOROPLASTIC"/>
    <property type="match status" value="1"/>
</dbReference>
<dbReference type="PANTHER" id="PTHR31225">
    <property type="entry name" value="OS04G0344100 PROTEIN-RELATED"/>
    <property type="match status" value="1"/>
</dbReference>
<dbReference type="GO" id="GO:0010333">
    <property type="term" value="F:terpene synthase activity"/>
    <property type="evidence" value="ECO:0007669"/>
    <property type="project" value="InterPro"/>
</dbReference>
<dbReference type="Gene3D" id="1.10.600.10">
    <property type="entry name" value="Farnesyl Diphosphate Synthase"/>
    <property type="match status" value="3"/>
</dbReference>
<feature type="domain" description="Terpene synthase N-terminal" evidence="2">
    <location>
        <begin position="17"/>
        <end position="84"/>
    </location>
</feature>
<keyword evidence="1" id="KW-0479">Metal-binding</keyword>
<evidence type="ECO:0000313" key="4">
    <source>
        <dbReference type="EnsemblPlants" id="OMERI02G15640.1"/>
    </source>
</evidence>
<evidence type="ECO:0000259" key="3">
    <source>
        <dbReference type="Pfam" id="PF03936"/>
    </source>
</evidence>
<dbReference type="Gramene" id="OMERI02G15640.1">
    <property type="protein sequence ID" value="OMERI02G15640.1"/>
    <property type="gene ID" value="OMERI02G15640"/>
</dbReference>
<evidence type="ECO:0000256" key="1">
    <source>
        <dbReference type="ARBA" id="ARBA00022723"/>
    </source>
</evidence>
<dbReference type="InterPro" id="IPR008930">
    <property type="entry name" value="Terpenoid_cyclase/PrenylTrfase"/>
</dbReference>
<protein>
    <recommendedName>
        <fullName evidence="6">Terpene synthase metal-binding domain-containing protein</fullName>
    </recommendedName>
</protein>
<dbReference type="InterPro" id="IPR050148">
    <property type="entry name" value="Terpene_synthase-like"/>
</dbReference>
<dbReference type="STRING" id="40149.A0A0E0CK60"/>